<dbReference type="GO" id="GO:0005525">
    <property type="term" value="F:GTP binding"/>
    <property type="evidence" value="ECO:0007669"/>
    <property type="project" value="InterPro"/>
</dbReference>
<organism evidence="5 6">
    <name type="scientific">Colletotrichum karsti</name>
    <dbReference type="NCBI Taxonomy" id="1095194"/>
    <lineage>
        <taxon>Eukaryota</taxon>
        <taxon>Fungi</taxon>
        <taxon>Dikarya</taxon>
        <taxon>Ascomycota</taxon>
        <taxon>Pezizomycotina</taxon>
        <taxon>Sordariomycetes</taxon>
        <taxon>Hypocreomycetidae</taxon>
        <taxon>Glomerellales</taxon>
        <taxon>Glomerellaceae</taxon>
        <taxon>Colletotrichum</taxon>
        <taxon>Colletotrichum boninense species complex</taxon>
    </lineage>
</organism>
<dbReference type="SUPFAM" id="SSF52540">
    <property type="entry name" value="P-loop containing nucleoside triphosphate hydrolases"/>
    <property type="match status" value="1"/>
</dbReference>
<reference evidence="5" key="2">
    <citation type="submission" date="2020-11" db="EMBL/GenBank/DDBJ databases">
        <title>Whole genome sequencing of Colletotrichum sp.</title>
        <authorList>
            <person name="Li H."/>
        </authorList>
    </citation>
    <scope>NUCLEOTIDE SEQUENCE</scope>
    <source>
        <strain evidence="5">CkLH20</strain>
    </source>
</reference>
<keyword evidence="2" id="KW-0342">GTP-binding</keyword>
<evidence type="ECO:0000313" key="5">
    <source>
        <dbReference type="EMBL" id="KAF9873972.1"/>
    </source>
</evidence>
<proteinExistence type="predicted"/>
<dbReference type="InterPro" id="IPR001401">
    <property type="entry name" value="Dynamin_GTPase"/>
</dbReference>
<dbReference type="PRINTS" id="PR00195">
    <property type="entry name" value="DYNAMIN"/>
</dbReference>
<evidence type="ECO:0000256" key="1">
    <source>
        <dbReference type="ARBA" id="ARBA00022741"/>
    </source>
</evidence>
<comment type="caution">
    <text evidence="5">The sequence shown here is derived from an EMBL/GenBank/DDBJ whole genome shotgun (WGS) entry which is preliminary data.</text>
</comment>
<dbReference type="InterPro" id="IPR022812">
    <property type="entry name" value="Dynamin"/>
</dbReference>
<dbReference type="EMBL" id="JAATWM020000029">
    <property type="protein sequence ID" value="KAF9873972.1"/>
    <property type="molecule type" value="Genomic_DNA"/>
</dbReference>
<dbReference type="GO" id="GO:0005874">
    <property type="term" value="C:microtubule"/>
    <property type="evidence" value="ECO:0007669"/>
    <property type="project" value="TreeGrafter"/>
</dbReference>
<keyword evidence="6" id="KW-1185">Reference proteome</keyword>
<dbReference type="GO" id="GO:0000266">
    <property type="term" value="P:mitochondrial fission"/>
    <property type="evidence" value="ECO:0007669"/>
    <property type="project" value="TreeGrafter"/>
</dbReference>
<dbReference type="GO" id="GO:0005739">
    <property type="term" value="C:mitochondrion"/>
    <property type="evidence" value="ECO:0007669"/>
    <property type="project" value="TreeGrafter"/>
</dbReference>
<feature type="domain" description="GED" evidence="4">
    <location>
        <begin position="677"/>
        <end position="770"/>
    </location>
</feature>
<sequence>MASRSNNKSDDVFGLESQVDSEANSATNSAPTSPITNYMDAHDKAAQDKRIPENPFDSTSSKILFDAIDQLQSCGLVIVGGQSTGKSSLLQSLTDIPFPVGAGLCTRFATRIVSRRTAPGSDPIVKITITDPDVKDAFGYPVDNAWKQYPGYVSDRLEIEQFRDIMEEITTKYMGIRPGTGVQSKNFATQVLRVELSGPNRSHFSILDVPGVFEFPDTVKPKEMTGIKKMVEEYMRQPANIVICVADAITDLSNQGIFNMAINIVEKKRLVGVFTKCDLLQDPVKVVEIASGGGSHSRKSMHDGWFVVRNRTENEGDNFDLKDAEDRLFSQPRWAQVRSDRKGSSMLKQYLGNLLCARIRDNFPAIQSSIQRLLQDAQSSRKSLGDPRSNHNLRQQYLREILDRYRSIAFKTINSPGKLPDSMEALRVWSRVKESNETFTEEMRAHGHVYQFEDQGVDSMTKLTEALAYHYPHQTSKKQAAETREYEAVMTPPSTPPKERRGRKPLSQDNNPAPFVSVIQKQLQVWQTTELLGLIHPEVIKVLYKQQSEKWQGMAEAHINKIASDIEIASNSILQNVCSPSTGSTILFQELSTILSQLQTQAKQKALSELEDYCRRDREHHLQTTDKRFEQNLRALRSVRLLNTYHSMPQPQKDTDPNVHIFAVFGHCHHSIEKNMIDDAHDIVKVYYELSLEAFVRYVTKYITSDFISYSKGPLMGLSTDWMFNLDEEEVERLAREDEDTLQKRAHFDDVVEKLTTAGEIVQSARNQTQSLGGL</sequence>
<dbReference type="AlphaFoldDB" id="A0A9P6HZ26"/>
<dbReference type="Gene3D" id="3.40.50.300">
    <property type="entry name" value="P-loop containing nucleotide triphosphate hydrolases"/>
    <property type="match status" value="1"/>
</dbReference>
<dbReference type="InterPro" id="IPR000375">
    <property type="entry name" value="Dynamin_stalk"/>
</dbReference>
<dbReference type="InterPro" id="IPR027417">
    <property type="entry name" value="P-loop_NTPase"/>
</dbReference>
<feature type="compositionally biased region" description="Basic and acidic residues" evidence="3">
    <location>
        <begin position="40"/>
        <end position="52"/>
    </location>
</feature>
<evidence type="ECO:0000256" key="3">
    <source>
        <dbReference type="SAM" id="MobiDB-lite"/>
    </source>
</evidence>
<dbReference type="CDD" id="cd08771">
    <property type="entry name" value="DLP_1"/>
    <property type="match status" value="1"/>
</dbReference>
<dbReference type="GO" id="GO:0016559">
    <property type="term" value="P:peroxisome fission"/>
    <property type="evidence" value="ECO:0007669"/>
    <property type="project" value="TreeGrafter"/>
</dbReference>
<dbReference type="PANTHER" id="PTHR11566">
    <property type="entry name" value="DYNAMIN"/>
    <property type="match status" value="1"/>
</dbReference>
<feature type="region of interest" description="Disordered" evidence="3">
    <location>
        <begin position="1"/>
        <end position="54"/>
    </location>
</feature>
<feature type="compositionally biased region" description="Polar residues" evidence="3">
    <location>
        <begin position="18"/>
        <end position="36"/>
    </location>
</feature>
<accession>A0A9P6HZ26</accession>
<evidence type="ECO:0000313" key="6">
    <source>
        <dbReference type="Proteomes" id="UP000781932"/>
    </source>
</evidence>
<dbReference type="GO" id="GO:0048312">
    <property type="term" value="P:intracellular distribution of mitochondria"/>
    <property type="evidence" value="ECO:0007669"/>
    <property type="project" value="TreeGrafter"/>
</dbReference>
<dbReference type="GeneID" id="62164495"/>
<dbReference type="Gene3D" id="1.20.120.1240">
    <property type="entry name" value="Dynamin, middle domain"/>
    <property type="match status" value="1"/>
</dbReference>
<dbReference type="Pfam" id="PF01031">
    <property type="entry name" value="Dynamin_M"/>
    <property type="match status" value="1"/>
</dbReference>
<dbReference type="RefSeq" id="XP_038743433.1">
    <property type="nucleotide sequence ID" value="XM_038891421.1"/>
</dbReference>
<dbReference type="PROSITE" id="PS51388">
    <property type="entry name" value="GED"/>
    <property type="match status" value="1"/>
</dbReference>
<protein>
    <submittedName>
        <fullName evidence="5">Vacuolar sorting protein VPS1</fullName>
    </submittedName>
</protein>
<evidence type="ECO:0000256" key="2">
    <source>
        <dbReference type="ARBA" id="ARBA00023134"/>
    </source>
</evidence>
<dbReference type="GO" id="GO:0008017">
    <property type="term" value="F:microtubule binding"/>
    <property type="evidence" value="ECO:0007669"/>
    <property type="project" value="TreeGrafter"/>
</dbReference>
<dbReference type="InterPro" id="IPR020850">
    <property type="entry name" value="GED_dom"/>
</dbReference>
<keyword evidence="1" id="KW-0547">Nucleotide-binding</keyword>
<evidence type="ECO:0000259" key="4">
    <source>
        <dbReference type="PROSITE" id="PS51388"/>
    </source>
</evidence>
<reference evidence="5" key="1">
    <citation type="submission" date="2020-03" db="EMBL/GenBank/DDBJ databases">
        <authorList>
            <person name="He L."/>
        </authorList>
    </citation>
    <scope>NUCLEOTIDE SEQUENCE</scope>
    <source>
        <strain evidence="5">CkLH20</strain>
    </source>
</reference>
<dbReference type="SMART" id="SM00053">
    <property type="entry name" value="DYNc"/>
    <property type="match status" value="1"/>
</dbReference>
<dbReference type="PANTHER" id="PTHR11566:SF21">
    <property type="entry name" value="DYNAMIN RELATED PROTEIN 1, ISOFORM A"/>
    <property type="match status" value="1"/>
</dbReference>
<dbReference type="Proteomes" id="UP000781932">
    <property type="component" value="Unassembled WGS sequence"/>
</dbReference>
<dbReference type="GO" id="GO:0006897">
    <property type="term" value="P:endocytosis"/>
    <property type="evidence" value="ECO:0007669"/>
    <property type="project" value="TreeGrafter"/>
</dbReference>
<dbReference type="GO" id="GO:0003924">
    <property type="term" value="F:GTPase activity"/>
    <property type="evidence" value="ECO:0007669"/>
    <property type="project" value="InterPro"/>
</dbReference>
<dbReference type="GO" id="GO:0016020">
    <property type="term" value="C:membrane"/>
    <property type="evidence" value="ECO:0007669"/>
    <property type="project" value="TreeGrafter"/>
</dbReference>
<dbReference type="InterPro" id="IPR045063">
    <property type="entry name" value="Dynamin_N"/>
</dbReference>
<feature type="region of interest" description="Disordered" evidence="3">
    <location>
        <begin position="474"/>
        <end position="512"/>
    </location>
</feature>
<dbReference type="Pfam" id="PF00350">
    <property type="entry name" value="Dynamin_N"/>
    <property type="match status" value="1"/>
</dbReference>
<name>A0A9P6HZ26_9PEZI</name>
<dbReference type="OrthoDB" id="415706at2759"/>
<gene>
    <name evidence="5" type="ORF">CkaCkLH20_08706</name>
</gene>